<dbReference type="FunFam" id="3.40.190.10:FF:000017">
    <property type="entry name" value="Glycine cleavage system transcriptional activator"/>
    <property type="match status" value="1"/>
</dbReference>
<reference evidence="7" key="1">
    <citation type="submission" date="2016-10" db="EMBL/GenBank/DDBJ databases">
        <authorList>
            <person name="Varghese N."/>
            <person name="Submissions S."/>
        </authorList>
    </citation>
    <scope>NUCLEOTIDE SEQUENCE [LARGE SCALE GENOMIC DNA]</scope>
    <source>
        <strain evidence="7">CGMCC 1.10971</strain>
    </source>
</reference>
<keyword evidence="4" id="KW-0804">Transcription</keyword>
<keyword evidence="3" id="KW-0238">DNA-binding</keyword>
<protein>
    <submittedName>
        <fullName evidence="6">LysR family transcriptional regulator, glycine cleavage system transcriptional activator</fullName>
    </submittedName>
</protein>
<keyword evidence="7" id="KW-1185">Reference proteome</keyword>
<evidence type="ECO:0000259" key="5">
    <source>
        <dbReference type="PROSITE" id="PS50931"/>
    </source>
</evidence>
<name>A0A1I2RK24_9GAMM</name>
<dbReference type="Gene3D" id="3.40.190.10">
    <property type="entry name" value="Periplasmic binding protein-like II"/>
    <property type="match status" value="2"/>
</dbReference>
<evidence type="ECO:0000256" key="1">
    <source>
        <dbReference type="ARBA" id="ARBA00009437"/>
    </source>
</evidence>
<dbReference type="InterPro" id="IPR058163">
    <property type="entry name" value="LysR-type_TF_proteobact-type"/>
</dbReference>
<dbReference type="AlphaFoldDB" id="A0A1I2RK24"/>
<dbReference type="InterPro" id="IPR036390">
    <property type="entry name" value="WH_DNA-bd_sf"/>
</dbReference>
<dbReference type="NCBIfam" id="NF008352">
    <property type="entry name" value="PRK11139.1"/>
    <property type="match status" value="1"/>
</dbReference>
<evidence type="ECO:0000256" key="4">
    <source>
        <dbReference type="ARBA" id="ARBA00023163"/>
    </source>
</evidence>
<evidence type="ECO:0000256" key="3">
    <source>
        <dbReference type="ARBA" id="ARBA00023125"/>
    </source>
</evidence>
<dbReference type="PANTHER" id="PTHR30537">
    <property type="entry name" value="HTH-TYPE TRANSCRIPTIONAL REGULATOR"/>
    <property type="match status" value="1"/>
</dbReference>
<dbReference type="OrthoDB" id="6787458at2"/>
<evidence type="ECO:0000313" key="6">
    <source>
        <dbReference type="EMBL" id="SFG40443.1"/>
    </source>
</evidence>
<dbReference type="CDD" id="cd08432">
    <property type="entry name" value="PBP2_GcdR_TrpI_HvrB_AmpR_like"/>
    <property type="match status" value="1"/>
</dbReference>
<dbReference type="STRING" id="1045558.SAMN05216175_106135"/>
<dbReference type="Proteomes" id="UP000198623">
    <property type="component" value="Unassembled WGS sequence"/>
</dbReference>
<dbReference type="InterPro" id="IPR000847">
    <property type="entry name" value="LysR_HTH_N"/>
</dbReference>
<dbReference type="GO" id="GO:0003700">
    <property type="term" value="F:DNA-binding transcription factor activity"/>
    <property type="evidence" value="ECO:0007669"/>
    <property type="project" value="InterPro"/>
</dbReference>
<dbReference type="Gene3D" id="1.10.10.10">
    <property type="entry name" value="Winged helix-like DNA-binding domain superfamily/Winged helix DNA-binding domain"/>
    <property type="match status" value="1"/>
</dbReference>
<dbReference type="SUPFAM" id="SSF46785">
    <property type="entry name" value="Winged helix' DNA-binding domain"/>
    <property type="match status" value="1"/>
</dbReference>
<dbReference type="RefSeq" id="WP_090727839.1">
    <property type="nucleotide sequence ID" value="NZ_FOOU01000006.1"/>
</dbReference>
<feature type="domain" description="HTH lysR-type" evidence="5">
    <location>
        <begin position="5"/>
        <end position="62"/>
    </location>
</feature>
<keyword evidence="2" id="KW-0805">Transcription regulation</keyword>
<dbReference type="PROSITE" id="PS50931">
    <property type="entry name" value="HTH_LYSR"/>
    <property type="match status" value="1"/>
</dbReference>
<dbReference type="Pfam" id="PF03466">
    <property type="entry name" value="LysR_substrate"/>
    <property type="match status" value="1"/>
</dbReference>
<evidence type="ECO:0000256" key="2">
    <source>
        <dbReference type="ARBA" id="ARBA00023015"/>
    </source>
</evidence>
<dbReference type="Pfam" id="PF00126">
    <property type="entry name" value="HTH_1"/>
    <property type="match status" value="1"/>
</dbReference>
<dbReference type="EMBL" id="FOOU01000006">
    <property type="protein sequence ID" value="SFG40443.1"/>
    <property type="molecule type" value="Genomic_DNA"/>
</dbReference>
<gene>
    <name evidence="6" type="ORF">SAMN05216175_106135</name>
</gene>
<dbReference type="GO" id="GO:0043565">
    <property type="term" value="F:sequence-specific DNA binding"/>
    <property type="evidence" value="ECO:0007669"/>
    <property type="project" value="TreeGrafter"/>
</dbReference>
<dbReference type="InterPro" id="IPR005119">
    <property type="entry name" value="LysR_subst-bd"/>
</dbReference>
<evidence type="ECO:0000313" key="7">
    <source>
        <dbReference type="Proteomes" id="UP000198623"/>
    </source>
</evidence>
<dbReference type="PANTHER" id="PTHR30537:SF26">
    <property type="entry name" value="GLYCINE CLEAVAGE SYSTEM TRANSCRIPTIONAL ACTIVATOR"/>
    <property type="match status" value="1"/>
</dbReference>
<dbReference type="PRINTS" id="PR00039">
    <property type="entry name" value="HTHLYSR"/>
</dbReference>
<dbReference type="FunFam" id="1.10.10.10:FF:000038">
    <property type="entry name" value="Glycine cleavage system transcriptional activator"/>
    <property type="match status" value="1"/>
</dbReference>
<accession>A0A1I2RK24</accession>
<proteinExistence type="inferred from homology"/>
<dbReference type="InterPro" id="IPR036388">
    <property type="entry name" value="WH-like_DNA-bd_sf"/>
</dbReference>
<sequence length="297" mass="33796">MRRLPPLNAIRVFESAARNESFVLAADELSVTASAVSHQIKTLEQFLGVILFRRNKRKVQLTAQGEQYLLSIRYALDEIEIATQRLKSNPETDVVTISVAPNFLTRWLMPRMQRFQKKFPEVELQITASTGLIDFNRSNTDMAVYFGKGDWHDIDVHFLSDVFLVPVCSPGLITQDKPLVKPEDLRQHTLIHVSKRLDEWPQWLHLAGVESVGFSRGLRLSSSQLATAAAQEGLGVALADSTLSSREITEGKLIMPFDIMLDTQKSFYLVHQKHRMLTHGMRVFKEWVIEEMCDSCV</sequence>
<comment type="similarity">
    <text evidence="1">Belongs to the LysR transcriptional regulatory family.</text>
</comment>
<dbReference type="SUPFAM" id="SSF53850">
    <property type="entry name" value="Periplasmic binding protein-like II"/>
    <property type="match status" value="1"/>
</dbReference>
<organism evidence="6 7">
    <name type="scientific">Neptunomonas qingdaonensis</name>
    <dbReference type="NCBI Taxonomy" id="1045558"/>
    <lineage>
        <taxon>Bacteria</taxon>
        <taxon>Pseudomonadati</taxon>
        <taxon>Pseudomonadota</taxon>
        <taxon>Gammaproteobacteria</taxon>
        <taxon>Oceanospirillales</taxon>
        <taxon>Oceanospirillaceae</taxon>
        <taxon>Neptunomonas</taxon>
    </lineage>
</organism>
<dbReference type="GO" id="GO:0006351">
    <property type="term" value="P:DNA-templated transcription"/>
    <property type="evidence" value="ECO:0007669"/>
    <property type="project" value="TreeGrafter"/>
</dbReference>